<feature type="compositionally biased region" description="Polar residues" evidence="4">
    <location>
        <begin position="11"/>
        <end position="34"/>
    </location>
</feature>
<dbReference type="InterPro" id="IPR043573">
    <property type="entry name" value="Fig4-like"/>
</dbReference>
<accession>A0A3N4KJ61</accession>
<feature type="region of interest" description="Disordered" evidence="4">
    <location>
        <begin position="1"/>
        <end position="43"/>
    </location>
</feature>
<name>A0A3N4KJ61_9PEZI</name>
<dbReference type="InterPro" id="IPR002013">
    <property type="entry name" value="SAC_dom"/>
</dbReference>
<evidence type="ECO:0000256" key="1">
    <source>
        <dbReference type="ARBA" id="ARBA00004308"/>
    </source>
</evidence>
<dbReference type="EMBL" id="ML119142">
    <property type="protein sequence ID" value="RPB10560.1"/>
    <property type="molecule type" value="Genomic_DNA"/>
</dbReference>
<protein>
    <recommendedName>
        <fullName evidence="5">SAC domain-containing protein</fullName>
    </recommendedName>
</protein>
<dbReference type="FunCoup" id="A0A3N4KJ61">
    <property type="interactions" value="764"/>
</dbReference>
<dbReference type="GO" id="GO:0043813">
    <property type="term" value="F:phosphatidylinositol-3,5-bisphosphate 5-phosphatase activity"/>
    <property type="evidence" value="ECO:0007669"/>
    <property type="project" value="InterPro"/>
</dbReference>
<dbReference type="Pfam" id="PF02383">
    <property type="entry name" value="Syja_N"/>
    <property type="match status" value="1"/>
</dbReference>
<evidence type="ECO:0000313" key="7">
    <source>
        <dbReference type="Proteomes" id="UP000277580"/>
    </source>
</evidence>
<gene>
    <name evidence="6" type="ORF">P167DRAFT_490786</name>
</gene>
<dbReference type="AlphaFoldDB" id="A0A3N4KJ61"/>
<feature type="region of interest" description="Disordered" evidence="4">
    <location>
        <begin position="731"/>
        <end position="755"/>
    </location>
</feature>
<comment type="subcellular location">
    <subcellularLocation>
        <location evidence="1">Endomembrane system</location>
    </subcellularLocation>
</comment>
<proteinExistence type="predicted"/>
<organism evidence="6 7">
    <name type="scientific">Morchella conica CCBAS932</name>
    <dbReference type="NCBI Taxonomy" id="1392247"/>
    <lineage>
        <taxon>Eukaryota</taxon>
        <taxon>Fungi</taxon>
        <taxon>Dikarya</taxon>
        <taxon>Ascomycota</taxon>
        <taxon>Pezizomycotina</taxon>
        <taxon>Pezizomycetes</taxon>
        <taxon>Pezizales</taxon>
        <taxon>Morchellaceae</taxon>
        <taxon>Morchella</taxon>
    </lineage>
</organism>
<keyword evidence="3" id="KW-0472">Membrane</keyword>
<evidence type="ECO:0000256" key="3">
    <source>
        <dbReference type="ARBA" id="ARBA00023136"/>
    </source>
</evidence>
<evidence type="ECO:0000313" key="6">
    <source>
        <dbReference type="EMBL" id="RPB10560.1"/>
    </source>
</evidence>
<sequence length="945" mass="108570">MPVRVEAPKAQQPTYPQLSNNLPASPVSKNPNNKINDDSVPKSFDRSDVKLGRLEKEVYEDKDFDGVRRMHKFTLYETATRFYIVGSDLLDSRFRILKIDRTADVGDLSITEDEVIYTREETTRLLATIEDGNRSTGGLKHRCPFWGLLGFVRFTGAYYMLLITKRSIVAMIGGHYVYQIDNTELVPLTAGARKPDRNSEEARFVNILGNLDLARSFYFSYSYDITRTLQHNIIRQREALSNGLTHPDNHDYNDMFAWNHYLLEPAKKHMKNTYDWCMPIVHGYVDQSAISVYGRIIYITVIARRSRYFAGARFLKRGANDLGYVANDVETEQIVSDMLTTSFHAPAKNLYSNPNYTSYVQHRGSIPLFWTQKNDAATPKPPVEMNLVDPFFSAAALHFDDLFQRYGAPCIVLNLVKSKERTPRESLLLKEFTQAINYLNQFLPTDKRIRYIAWDMSRASKSRDQDVIETLETIAEVVVNTTGFFHNGPSRDGAEASLQNGVCRTNCIDCLDRTNAAQFVIGKRALGHQLHALGVISGTSVEYDTDAVDLFTHMYHDHGDTIAVQYAGSHLVNTMETYRKINQWTSHSRDMLESFKRYYNNSFLDAQRQEAYNLFLGNYIFTQGQPMLWDLSTDYYLHHIDPRASRKRRSYIKWWTPKNLEKRVMPRATRPLDEFANKPYSYFDDYWLEYYRPKALSSFLKVFSYDINSTLRYIPIGQTSEGKYDLSPFKVRTNHGGSNHKKSKSKNNVINAETPENRLKKITALEGWPSSPQKQQQTLRQTSNPQFPGRDHNAVSGDMHSGLRSSSPVKQHFAVGRDLIPLEQRNMQQVVERSLNPSLSEKETEEYALYVSHPLNLPLVVTTELPPNTSRDFVNYVNSTSPEAVANLRATDNDIKSYEEFLEIPENPLSVDEADGGRGRYRAYQYWIMTGKLKQQRIGMVSVKT</sequence>
<dbReference type="STRING" id="1392247.A0A3N4KJ61"/>
<evidence type="ECO:0000256" key="2">
    <source>
        <dbReference type="ARBA" id="ARBA00022801"/>
    </source>
</evidence>
<keyword evidence="2" id="KW-0378">Hydrolase</keyword>
<keyword evidence="7" id="KW-1185">Reference proteome</keyword>
<dbReference type="InParanoid" id="A0A3N4KJ61"/>
<dbReference type="PANTHER" id="PTHR45738">
    <property type="entry name" value="POLYPHOSPHOINOSITIDE PHOSPHATASE"/>
    <property type="match status" value="1"/>
</dbReference>
<dbReference type="OrthoDB" id="405996at2759"/>
<dbReference type="Proteomes" id="UP000277580">
    <property type="component" value="Unassembled WGS sequence"/>
</dbReference>
<evidence type="ECO:0000259" key="5">
    <source>
        <dbReference type="PROSITE" id="PS50275"/>
    </source>
</evidence>
<evidence type="ECO:0000256" key="4">
    <source>
        <dbReference type="SAM" id="MobiDB-lite"/>
    </source>
</evidence>
<dbReference type="PROSITE" id="PS50275">
    <property type="entry name" value="SAC"/>
    <property type="match status" value="1"/>
</dbReference>
<dbReference type="GO" id="GO:0012505">
    <property type="term" value="C:endomembrane system"/>
    <property type="evidence" value="ECO:0007669"/>
    <property type="project" value="UniProtKB-SubCell"/>
</dbReference>
<dbReference type="GO" id="GO:0046856">
    <property type="term" value="P:phosphatidylinositol dephosphorylation"/>
    <property type="evidence" value="ECO:0007669"/>
    <property type="project" value="InterPro"/>
</dbReference>
<dbReference type="PANTHER" id="PTHR45738:SF5">
    <property type="entry name" value="POLYPHOSPHOINOSITIDE PHOSPHATASE"/>
    <property type="match status" value="1"/>
</dbReference>
<feature type="domain" description="SAC" evidence="5">
    <location>
        <begin position="208"/>
        <end position="568"/>
    </location>
</feature>
<feature type="compositionally biased region" description="Polar residues" evidence="4">
    <location>
        <begin position="770"/>
        <end position="786"/>
    </location>
</feature>
<reference evidence="6 7" key="1">
    <citation type="journal article" date="2018" name="Nat. Ecol. Evol.">
        <title>Pezizomycetes genomes reveal the molecular basis of ectomycorrhizal truffle lifestyle.</title>
        <authorList>
            <person name="Murat C."/>
            <person name="Payen T."/>
            <person name="Noel B."/>
            <person name="Kuo A."/>
            <person name="Morin E."/>
            <person name="Chen J."/>
            <person name="Kohler A."/>
            <person name="Krizsan K."/>
            <person name="Balestrini R."/>
            <person name="Da Silva C."/>
            <person name="Montanini B."/>
            <person name="Hainaut M."/>
            <person name="Levati E."/>
            <person name="Barry K.W."/>
            <person name="Belfiori B."/>
            <person name="Cichocki N."/>
            <person name="Clum A."/>
            <person name="Dockter R.B."/>
            <person name="Fauchery L."/>
            <person name="Guy J."/>
            <person name="Iotti M."/>
            <person name="Le Tacon F."/>
            <person name="Lindquist E.A."/>
            <person name="Lipzen A."/>
            <person name="Malagnac F."/>
            <person name="Mello A."/>
            <person name="Molinier V."/>
            <person name="Miyauchi S."/>
            <person name="Poulain J."/>
            <person name="Riccioni C."/>
            <person name="Rubini A."/>
            <person name="Sitrit Y."/>
            <person name="Splivallo R."/>
            <person name="Traeger S."/>
            <person name="Wang M."/>
            <person name="Zifcakova L."/>
            <person name="Wipf D."/>
            <person name="Zambonelli A."/>
            <person name="Paolocci F."/>
            <person name="Nowrousian M."/>
            <person name="Ottonello S."/>
            <person name="Baldrian P."/>
            <person name="Spatafora J.W."/>
            <person name="Henrissat B."/>
            <person name="Nagy L.G."/>
            <person name="Aury J.M."/>
            <person name="Wincker P."/>
            <person name="Grigoriev I.V."/>
            <person name="Bonfante P."/>
            <person name="Martin F.M."/>
        </authorList>
    </citation>
    <scope>NUCLEOTIDE SEQUENCE [LARGE SCALE GENOMIC DNA]</scope>
    <source>
        <strain evidence="6 7">CCBAS932</strain>
    </source>
</reference>
<feature type="region of interest" description="Disordered" evidence="4">
    <location>
        <begin position="768"/>
        <end position="808"/>
    </location>
</feature>